<dbReference type="GO" id="GO:0044611">
    <property type="term" value="C:nuclear pore inner ring"/>
    <property type="evidence" value="ECO:0007669"/>
    <property type="project" value="TreeGrafter"/>
</dbReference>
<evidence type="ECO:0000313" key="3">
    <source>
        <dbReference type="Proteomes" id="UP000838756"/>
    </source>
</evidence>
<gene>
    <name evidence="2" type="primary">jg20318</name>
    <name evidence="2" type="ORF">PAEG_LOCUS540</name>
</gene>
<proteinExistence type="predicted"/>
<evidence type="ECO:0000313" key="2">
    <source>
        <dbReference type="EMBL" id="CAH2207923.1"/>
    </source>
</evidence>
<feature type="non-terminal residue" evidence="2">
    <location>
        <position position="1"/>
    </location>
</feature>
<dbReference type="GO" id="GO:0006606">
    <property type="term" value="P:protein import into nucleus"/>
    <property type="evidence" value="ECO:0007669"/>
    <property type="project" value="TreeGrafter"/>
</dbReference>
<comment type="caution">
    <text evidence="2">The sequence shown here is derived from an EMBL/GenBank/DDBJ whole genome shotgun (WGS) entry which is preliminary data.</text>
</comment>
<dbReference type="AlphaFoldDB" id="A0A8S4QDK3"/>
<name>A0A8S4QDK3_9NEOP</name>
<reference evidence="2" key="1">
    <citation type="submission" date="2022-03" db="EMBL/GenBank/DDBJ databases">
        <authorList>
            <person name="Lindestad O."/>
        </authorList>
    </citation>
    <scope>NUCLEOTIDE SEQUENCE</scope>
</reference>
<dbReference type="PANTHER" id="PTHR31431">
    <property type="entry name" value="NUCLEOPORIN NUP188 HOMOLOG"/>
    <property type="match status" value="1"/>
</dbReference>
<accession>A0A8S4QDK3</accession>
<dbReference type="GO" id="GO:0017056">
    <property type="term" value="F:structural constituent of nuclear pore"/>
    <property type="evidence" value="ECO:0007669"/>
    <property type="project" value="InterPro"/>
</dbReference>
<dbReference type="PANTHER" id="PTHR31431:SF1">
    <property type="entry name" value="NUCLEOPORIN NUP188"/>
    <property type="match status" value="1"/>
</dbReference>
<protein>
    <submittedName>
        <fullName evidence="2">Jg20318 protein</fullName>
    </submittedName>
</protein>
<dbReference type="Proteomes" id="UP000838756">
    <property type="component" value="Unassembled WGS sequence"/>
</dbReference>
<feature type="domain" description="Nucleoporin Nup188 N-terminal" evidence="1">
    <location>
        <begin position="34"/>
        <end position="230"/>
    </location>
</feature>
<keyword evidence="3" id="KW-1185">Reference proteome</keyword>
<dbReference type="InterPro" id="IPR044840">
    <property type="entry name" value="Nup188"/>
</dbReference>
<dbReference type="InterPro" id="IPR018864">
    <property type="entry name" value="Nucleoporin_Nup188_N"/>
</dbReference>
<evidence type="ECO:0000259" key="1">
    <source>
        <dbReference type="Pfam" id="PF10487"/>
    </source>
</evidence>
<dbReference type="GO" id="GO:0006405">
    <property type="term" value="P:RNA export from nucleus"/>
    <property type="evidence" value="ECO:0007669"/>
    <property type="project" value="TreeGrafter"/>
</dbReference>
<dbReference type="EMBL" id="CAKXAJ010001605">
    <property type="protein sequence ID" value="CAH2207923.1"/>
    <property type="molecule type" value="Genomic_DNA"/>
</dbReference>
<sequence length="232" mass="27373">MKHYLCDISYGTPANALKNVAFVDTRPAFLLPNCWSFYYSERLFLLKLLQYIIEFKNDVNYKYSKEFTKIIDDIGVGNLKTSLITQFEKVIFSTPPPRKIQSDFGSDSVRQEWAESNLKEQLVILQTLMLIANEYTFTESEFTDLFSLFKKHYFGKNQGYNDFLEEQHREACLRVMYMEVGLFTVILEYHKIKNVPAWIDKTKEIVETELTKLEPHAEHSLMLIVWMMLTLQ</sequence>
<organism evidence="2 3">
    <name type="scientific">Pararge aegeria aegeria</name>
    <dbReference type="NCBI Taxonomy" id="348720"/>
    <lineage>
        <taxon>Eukaryota</taxon>
        <taxon>Metazoa</taxon>
        <taxon>Ecdysozoa</taxon>
        <taxon>Arthropoda</taxon>
        <taxon>Hexapoda</taxon>
        <taxon>Insecta</taxon>
        <taxon>Pterygota</taxon>
        <taxon>Neoptera</taxon>
        <taxon>Endopterygota</taxon>
        <taxon>Lepidoptera</taxon>
        <taxon>Glossata</taxon>
        <taxon>Ditrysia</taxon>
        <taxon>Papilionoidea</taxon>
        <taxon>Nymphalidae</taxon>
        <taxon>Satyrinae</taxon>
        <taxon>Satyrini</taxon>
        <taxon>Parargina</taxon>
        <taxon>Pararge</taxon>
    </lineage>
</organism>
<dbReference type="OrthoDB" id="102511at2759"/>
<dbReference type="Pfam" id="PF10487">
    <property type="entry name" value="Nup188_N"/>
    <property type="match status" value="1"/>
</dbReference>